<feature type="transmembrane region" description="Helical" evidence="2">
    <location>
        <begin position="36"/>
        <end position="54"/>
    </location>
</feature>
<dbReference type="InterPro" id="IPR045597">
    <property type="entry name" value="DUF6458"/>
</dbReference>
<evidence type="ECO:0000256" key="2">
    <source>
        <dbReference type="SAM" id="Phobius"/>
    </source>
</evidence>
<keyword evidence="2" id="KW-0812">Transmembrane</keyword>
<feature type="region of interest" description="Disordered" evidence="1">
    <location>
        <begin position="64"/>
        <end position="89"/>
    </location>
</feature>
<name>A0A2U1ZYL3_9MICO</name>
<organism evidence="4 5">
    <name type="scientific">Serinibacter arcticus</name>
    <dbReference type="NCBI Taxonomy" id="1655435"/>
    <lineage>
        <taxon>Bacteria</taxon>
        <taxon>Bacillati</taxon>
        <taxon>Actinomycetota</taxon>
        <taxon>Actinomycetes</taxon>
        <taxon>Micrococcales</taxon>
        <taxon>Beutenbergiaceae</taxon>
        <taxon>Serinibacter</taxon>
    </lineage>
</organism>
<accession>A0A2U1ZYL3</accession>
<proteinExistence type="predicted"/>
<dbReference type="Pfam" id="PF20059">
    <property type="entry name" value="DUF6458"/>
    <property type="match status" value="1"/>
</dbReference>
<dbReference type="EMBL" id="PYHR01000002">
    <property type="protein sequence ID" value="PWD52076.1"/>
    <property type="molecule type" value="Genomic_DNA"/>
</dbReference>
<keyword evidence="2" id="KW-0472">Membrane</keyword>
<dbReference type="OrthoDB" id="4775046at2"/>
<reference evidence="4 5" key="1">
    <citation type="submission" date="2018-03" db="EMBL/GenBank/DDBJ databases">
        <title>Genome assembly of novel Miniimonas species PCH200.</title>
        <authorList>
            <person name="Thakur V."/>
            <person name="Kumar V."/>
            <person name="Singh D."/>
        </authorList>
    </citation>
    <scope>NUCLEOTIDE SEQUENCE [LARGE SCALE GENOMIC DNA]</scope>
    <source>
        <strain evidence="4 5">PCH200</strain>
    </source>
</reference>
<sequence>MGRSARIGGPIAVAIIGAILYFAVSDMVEGVDLTMIGLILMIAGAVWLVIELIVNRRRSAVTSERQVVRDPSAPGGTVRSEREVRRDEL</sequence>
<feature type="compositionally biased region" description="Basic and acidic residues" evidence="1">
    <location>
        <begin position="79"/>
        <end position="89"/>
    </location>
</feature>
<feature type="domain" description="DUF6458" evidence="3">
    <location>
        <begin position="13"/>
        <end position="70"/>
    </location>
</feature>
<dbReference type="AlphaFoldDB" id="A0A2U1ZYL3"/>
<keyword evidence="5" id="KW-1185">Reference proteome</keyword>
<gene>
    <name evidence="4" type="ORF">C8046_16900</name>
</gene>
<evidence type="ECO:0000256" key="1">
    <source>
        <dbReference type="SAM" id="MobiDB-lite"/>
    </source>
</evidence>
<evidence type="ECO:0000313" key="5">
    <source>
        <dbReference type="Proteomes" id="UP000245166"/>
    </source>
</evidence>
<evidence type="ECO:0000313" key="4">
    <source>
        <dbReference type="EMBL" id="PWD52076.1"/>
    </source>
</evidence>
<evidence type="ECO:0000259" key="3">
    <source>
        <dbReference type="Pfam" id="PF20059"/>
    </source>
</evidence>
<protein>
    <recommendedName>
        <fullName evidence="3">DUF6458 domain-containing protein</fullName>
    </recommendedName>
</protein>
<dbReference type="RefSeq" id="WP_109230459.1">
    <property type="nucleotide sequence ID" value="NZ_PYHR01000002.1"/>
</dbReference>
<comment type="caution">
    <text evidence="4">The sequence shown here is derived from an EMBL/GenBank/DDBJ whole genome shotgun (WGS) entry which is preliminary data.</text>
</comment>
<feature type="transmembrane region" description="Helical" evidence="2">
    <location>
        <begin position="7"/>
        <end position="24"/>
    </location>
</feature>
<keyword evidence="2" id="KW-1133">Transmembrane helix</keyword>
<dbReference type="Proteomes" id="UP000245166">
    <property type="component" value="Unassembled WGS sequence"/>
</dbReference>